<comment type="caution">
    <text evidence="2">The sequence shown here is derived from an EMBL/GenBank/DDBJ whole genome shotgun (WGS) entry which is preliminary data.</text>
</comment>
<evidence type="ECO:0000313" key="2">
    <source>
        <dbReference type="EMBL" id="GEP43006.1"/>
    </source>
</evidence>
<dbReference type="EMBL" id="BKAG01000013">
    <property type="protein sequence ID" value="GEP43006.1"/>
    <property type="molecule type" value="Genomic_DNA"/>
</dbReference>
<name>A0A512M8D8_9BACT</name>
<dbReference type="Pfam" id="PF19571">
    <property type="entry name" value="ACT_8"/>
    <property type="match status" value="1"/>
</dbReference>
<accession>A0A512M8D8</accession>
<feature type="domain" description="ACT" evidence="1">
    <location>
        <begin position="20"/>
        <end position="145"/>
    </location>
</feature>
<dbReference type="InterPro" id="IPR045739">
    <property type="entry name" value="ACT_dom_pair"/>
</dbReference>
<protein>
    <submittedName>
        <fullName evidence="2">Acetolactate synthase</fullName>
    </submittedName>
</protein>
<evidence type="ECO:0000259" key="1">
    <source>
        <dbReference type="Pfam" id="PF19571"/>
    </source>
</evidence>
<sequence length="160" mass="17644">MPEEKSAPQATSTSRPEGTAIRQLSVFLQNRVGSLMALTKLLHDNSIEVLGLSMQDTTEMTLVRLILSDPESAGMLFIERGIPYAECRIVVVELSESRHRLSDCLSSLLAAELNIEFCYSLLVRPNQLPLLAIHCDDIEIAADVLGRAGFRVMCQGDLSR</sequence>
<dbReference type="PANTHER" id="PTHR40099">
    <property type="entry name" value="ACETOLACTATE SYNTHASE, SMALL SUBUNIT"/>
    <property type="match status" value="1"/>
</dbReference>
<dbReference type="PANTHER" id="PTHR40099:SF1">
    <property type="entry name" value="ACETOLACTATE SYNTHASE, SMALL SUBUNIT"/>
    <property type="match status" value="1"/>
</dbReference>
<dbReference type="AlphaFoldDB" id="A0A512M8D8"/>
<dbReference type="RefSeq" id="WP_146850580.1">
    <property type="nucleotide sequence ID" value="NZ_BKAG01000013.1"/>
</dbReference>
<reference evidence="2 3" key="1">
    <citation type="submission" date="2019-07" db="EMBL/GenBank/DDBJ databases">
        <title>Whole genome shotgun sequence of Brevifollis gellanilyticus NBRC 108608.</title>
        <authorList>
            <person name="Hosoyama A."/>
            <person name="Uohara A."/>
            <person name="Ohji S."/>
            <person name="Ichikawa N."/>
        </authorList>
    </citation>
    <scope>NUCLEOTIDE SEQUENCE [LARGE SCALE GENOMIC DNA]</scope>
    <source>
        <strain evidence="2 3">NBRC 108608</strain>
    </source>
</reference>
<dbReference type="SUPFAM" id="SSF55021">
    <property type="entry name" value="ACT-like"/>
    <property type="match status" value="1"/>
</dbReference>
<proteinExistence type="predicted"/>
<gene>
    <name evidence="2" type="primary">ilvH_2</name>
    <name evidence="2" type="ORF">BGE01nite_22970</name>
</gene>
<keyword evidence="3" id="KW-1185">Reference proteome</keyword>
<dbReference type="Gene3D" id="3.30.2130.10">
    <property type="entry name" value="VC0802-like"/>
    <property type="match status" value="1"/>
</dbReference>
<dbReference type="Proteomes" id="UP000321577">
    <property type="component" value="Unassembled WGS sequence"/>
</dbReference>
<dbReference type="InterPro" id="IPR045865">
    <property type="entry name" value="ACT-like_dom_sf"/>
</dbReference>
<dbReference type="OrthoDB" id="197857at2"/>
<evidence type="ECO:0000313" key="3">
    <source>
        <dbReference type="Proteomes" id="UP000321577"/>
    </source>
</evidence>
<organism evidence="2 3">
    <name type="scientific">Brevifollis gellanilyticus</name>
    <dbReference type="NCBI Taxonomy" id="748831"/>
    <lineage>
        <taxon>Bacteria</taxon>
        <taxon>Pseudomonadati</taxon>
        <taxon>Verrucomicrobiota</taxon>
        <taxon>Verrucomicrobiia</taxon>
        <taxon>Verrucomicrobiales</taxon>
        <taxon>Verrucomicrobiaceae</taxon>
    </lineage>
</organism>